<proteinExistence type="predicted"/>
<evidence type="ECO:0000313" key="4">
    <source>
        <dbReference type="Proteomes" id="UP000003257"/>
    </source>
</evidence>
<reference evidence="3 4" key="1">
    <citation type="submission" date="2007-11" db="EMBL/GenBank/DDBJ databases">
        <authorList>
            <person name="Wagner-Dobler I."/>
            <person name="Ferriera S."/>
            <person name="Johnson J."/>
            <person name="Kravitz S."/>
            <person name="Beeson K."/>
            <person name="Sutton G."/>
            <person name="Rogers Y.-H."/>
            <person name="Friedman R."/>
            <person name="Frazier M."/>
            <person name="Venter J.C."/>
        </authorList>
    </citation>
    <scope>NUCLEOTIDE SEQUENCE [LARGE SCALE GENOMIC DNA]</scope>
    <source>
        <strain evidence="3 4">HEL-45</strain>
    </source>
</reference>
<comment type="caution">
    <text evidence="3">The sequence shown here is derived from an EMBL/GenBank/DDBJ whole genome shotgun (WGS) entry which is preliminary data.</text>
</comment>
<protein>
    <recommendedName>
        <fullName evidence="2">Transposase-like Mu C-terminal domain-containing protein</fullName>
    </recommendedName>
</protein>
<dbReference type="RefSeq" id="WP_007117844.1">
    <property type="nucleotide sequence ID" value="NZ_ABID01000001.1"/>
</dbReference>
<dbReference type="EMBL" id="ABID01000001">
    <property type="protein sequence ID" value="EDQ05774.1"/>
    <property type="molecule type" value="Genomic_DNA"/>
</dbReference>
<evidence type="ECO:0000313" key="3">
    <source>
        <dbReference type="EMBL" id="EDQ05774.1"/>
    </source>
</evidence>
<name>A0ABM9X8I9_9RHOB</name>
<dbReference type="Proteomes" id="UP000003257">
    <property type="component" value="Unassembled WGS sequence"/>
</dbReference>
<feature type="compositionally biased region" description="Low complexity" evidence="1">
    <location>
        <begin position="700"/>
        <end position="714"/>
    </location>
</feature>
<evidence type="ECO:0000259" key="2">
    <source>
        <dbReference type="Pfam" id="PF09299"/>
    </source>
</evidence>
<keyword evidence="4" id="KW-1185">Reference proteome</keyword>
<dbReference type="InterPro" id="IPR036397">
    <property type="entry name" value="RNaseH_sf"/>
</dbReference>
<organism evidence="3 4">
    <name type="scientific">Sulfitobacter indolifex HEL-45</name>
    <dbReference type="NCBI Taxonomy" id="391624"/>
    <lineage>
        <taxon>Bacteria</taxon>
        <taxon>Pseudomonadati</taxon>
        <taxon>Pseudomonadota</taxon>
        <taxon>Alphaproteobacteria</taxon>
        <taxon>Rhodobacterales</taxon>
        <taxon>Roseobacteraceae</taxon>
        <taxon>Sulfitobacter</taxon>
    </lineage>
</organism>
<sequence>MTHKPLYKVSIGARLILEGRRWEVMGEEPEGYAVEGLDDGECTTITSKRISDAIRARDCEIISPSQLESEKRLSDFTGGYTRVAQLPAKEQVDVRKRLILVLAIERLEAEGHKITQRFLGRADIRKRLKKLGDEIGGKKGMFTARRTGKTEANFEILSGRTLQKYLKLYREYGENPVALMHRENLKGPQGEARKKLNTFQERFIDYVITHFLNETKVKLAPLFDLAKTQFLPAVEGIAQGFEFPSITTIRTRLKAVSATIKTLGREGKRQGPNLRGAGSTDIRALMFGERTEVDQVLLSIFTDKSGQLRCRTMSRSEAAKKSDELDPDEIQRSWLHLTSDVASGMPLGWVLSETADADHSMALFRMATRDKTPEKVRYGCEREPAPAVGLMISSADNGTATRNGKIKAGELGVDMTAIDGRTYHATDKPYVESKFGTLQWQVLNFLPGYAGSKPGELPGYDPKGSAKLTHEQLFGIITRYFVDEYPFAESRGTGMFKATRYQKMEEIFETYGPIEPPSQEDRRVHLGVSRTVSVTSEGVKVFNLPYNSTELQQYADKAADKKVTVHLDPDDIRKVTITIEGTTKTLHARLTMTALNDLTLNEAIELMTAAIAANPVKRQLHEDHLWKARERRAKEAGFFSSPLVPDSYLGVEALQKAADALLAVEFVPSGPSAPTVPPSGIMDRREHPAIHKVTGPPSPAQQSAPADAASAAKPATFAPIKVSKL</sequence>
<dbReference type="InterPro" id="IPR012337">
    <property type="entry name" value="RNaseH-like_sf"/>
</dbReference>
<dbReference type="SUPFAM" id="SSF53098">
    <property type="entry name" value="Ribonuclease H-like"/>
    <property type="match status" value="1"/>
</dbReference>
<gene>
    <name evidence="3" type="ORF">OIHEL45_03150</name>
</gene>
<accession>A0ABM9X8I9</accession>
<evidence type="ECO:0000256" key="1">
    <source>
        <dbReference type="SAM" id="MobiDB-lite"/>
    </source>
</evidence>
<feature type="domain" description="Transposase-like Mu C-terminal" evidence="2">
    <location>
        <begin position="525"/>
        <end position="577"/>
    </location>
</feature>
<dbReference type="Pfam" id="PF09299">
    <property type="entry name" value="Mu-transpos_C"/>
    <property type="match status" value="1"/>
</dbReference>
<dbReference type="Gene3D" id="3.30.420.10">
    <property type="entry name" value="Ribonuclease H-like superfamily/Ribonuclease H"/>
    <property type="match status" value="1"/>
</dbReference>
<dbReference type="InterPro" id="IPR015378">
    <property type="entry name" value="Transposase-like_Mu_C"/>
</dbReference>
<feature type="region of interest" description="Disordered" evidence="1">
    <location>
        <begin position="689"/>
        <end position="714"/>
    </location>
</feature>